<dbReference type="CDD" id="cd07377">
    <property type="entry name" value="WHTH_GntR"/>
    <property type="match status" value="1"/>
</dbReference>
<dbReference type="InterPro" id="IPR008920">
    <property type="entry name" value="TF_FadR/GntR_C"/>
</dbReference>
<dbReference type="InterPro" id="IPR011711">
    <property type="entry name" value="GntR_C"/>
</dbReference>
<accession>A0ABP8H4U3</accession>
<dbReference type="PANTHER" id="PTHR43537">
    <property type="entry name" value="TRANSCRIPTIONAL REGULATOR, GNTR FAMILY"/>
    <property type="match status" value="1"/>
</dbReference>
<evidence type="ECO:0000313" key="6">
    <source>
        <dbReference type="EMBL" id="GAA4334261.1"/>
    </source>
</evidence>
<reference evidence="7" key="1">
    <citation type="journal article" date="2019" name="Int. J. Syst. Evol. Microbiol.">
        <title>The Global Catalogue of Microorganisms (GCM) 10K type strain sequencing project: providing services to taxonomists for standard genome sequencing and annotation.</title>
        <authorList>
            <consortium name="The Broad Institute Genomics Platform"/>
            <consortium name="The Broad Institute Genome Sequencing Center for Infectious Disease"/>
            <person name="Wu L."/>
            <person name="Ma J."/>
        </authorList>
    </citation>
    <scope>NUCLEOTIDE SEQUENCE [LARGE SCALE GENOMIC DNA]</scope>
    <source>
        <strain evidence="7">JCM 17666</strain>
    </source>
</reference>
<evidence type="ECO:0000256" key="4">
    <source>
        <dbReference type="SAM" id="MobiDB-lite"/>
    </source>
</evidence>
<protein>
    <submittedName>
        <fullName evidence="6">GntR family transcriptional regulator</fullName>
    </submittedName>
</protein>
<dbReference type="PANTHER" id="PTHR43537:SF45">
    <property type="entry name" value="GNTR FAMILY REGULATORY PROTEIN"/>
    <property type="match status" value="1"/>
</dbReference>
<dbReference type="Proteomes" id="UP001501671">
    <property type="component" value="Unassembled WGS sequence"/>
</dbReference>
<dbReference type="SMART" id="SM00345">
    <property type="entry name" value="HTH_GNTR"/>
    <property type="match status" value="1"/>
</dbReference>
<feature type="region of interest" description="Disordered" evidence="4">
    <location>
        <begin position="1"/>
        <end position="25"/>
    </location>
</feature>
<comment type="caution">
    <text evidence="6">The sequence shown here is derived from an EMBL/GenBank/DDBJ whole genome shotgun (WGS) entry which is preliminary data.</text>
</comment>
<dbReference type="SUPFAM" id="SSF46785">
    <property type="entry name" value="Winged helix' DNA-binding domain"/>
    <property type="match status" value="1"/>
</dbReference>
<evidence type="ECO:0000259" key="5">
    <source>
        <dbReference type="PROSITE" id="PS50949"/>
    </source>
</evidence>
<dbReference type="SUPFAM" id="SSF48008">
    <property type="entry name" value="GntR ligand-binding domain-like"/>
    <property type="match status" value="1"/>
</dbReference>
<keyword evidence="1" id="KW-0805">Transcription regulation</keyword>
<keyword evidence="7" id="KW-1185">Reference proteome</keyword>
<dbReference type="InterPro" id="IPR036388">
    <property type="entry name" value="WH-like_DNA-bd_sf"/>
</dbReference>
<evidence type="ECO:0000256" key="3">
    <source>
        <dbReference type="ARBA" id="ARBA00023163"/>
    </source>
</evidence>
<dbReference type="InterPro" id="IPR036390">
    <property type="entry name" value="WH_DNA-bd_sf"/>
</dbReference>
<keyword evidence="3" id="KW-0804">Transcription</keyword>
<proteinExistence type="predicted"/>
<sequence>MTRASRSGKAAAAVEKPAGSAPPAKSDRGFFIHKVYETLRGDILAQRVRPGVKLIPEHIAGTLNVSRTPVRHALERLCQEGYVTRIPARGYFVAEMDATEASDLYDVRYGLEIRALETALERGVDADGIESLMRLNTEYQRLLDDQSVVNRSRIDQEFHLALAGLSGNALLVRMLGDIYDRLNFRRRNDGYWFWADRGARGHDGSSEHRRIIQALQKGDGAAALAALREHLGNAHRNYRHFLATVAADAGRPDSLAAGDPVRR</sequence>
<dbReference type="InterPro" id="IPR000524">
    <property type="entry name" value="Tscrpt_reg_HTH_GntR"/>
</dbReference>
<gene>
    <name evidence="6" type="ORF">GCM10023144_26330</name>
</gene>
<name>A0ABP8H4U3_9BURK</name>
<dbReference type="RefSeq" id="WP_345250150.1">
    <property type="nucleotide sequence ID" value="NZ_BAABFO010000011.1"/>
</dbReference>
<dbReference type="EMBL" id="BAABFO010000011">
    <property type="protein sequence ID" value="GAA4334261.1"/>
    <property type="molecule type" value="Genomic_DNA"/>
</dbReference>
<dbReference type="Gene3D" id="1.20.120.530">
    <property type="entry name" value="GntR ligand-binding domain-like"/>
    <property type="match status" value="1"/>
</dbReference>
<dbReference type="Gene3D" id="1.10.10.10">
    <property type="entry name" value="Winged helix-like DNA-binding domain superfamily/Winged helix DNA-binding domain"/>
    <property type="match status" value="1"/>
</dbReference>
<evidence type="ECO:0000256" key="2">
    <source>
        <dbReference type="ARBA" id="ARBA00023125"/>
    </source>
</evidence>
<organism evidence="6 7">
    <name type="scientific">Pigmentiphaga soli</name>
    <dbReference type="NCBI Taxonomy" id="1007095"/>
    <lineage>
        <taxon>Bacteria</taxon>
        <taxon>Pseudomonadati</taxon>
        <taxon>Pseudomonadota</taxon>
        <taxon>Betaproteobacteria</taxon>
        <taxon>Burkholderiales</taxon>
        <taxon>Alcaligenaceae</taxon>
        <taxon>Pigmentiphaga</taxon>
    </lineage>
</organism>
<dbReference type="Pfam" id="PF00392">
    <property type="entry name" value="GntR"/>
    <property type="match status" value="1"/>
</dbReference>
<feature type="domain" description="HTH gntR-type" evidence="5">
    <location>
        <begin position="29"/>
        <end position="96"/>
    </location>
</feature>
<keyword evidence="2" id="KW-0238">DNA-binding</keyword>
<evidence type="ECO:0000256" key="1">
    <source>
        <dbReference type="ARBA" id="ARBA00023015"/>
    </source>
</evidence>
<dbReference type="PROSITE" id="PS50949">
    <property type="entry name" value="HTH_GNTR"/>
    <property type="match status" value="1"/>
</dbReference>
<dbReference type="SMART" id="SM00895">
    <property type="entry name" value="FCD"/>
    <property type="match status" value="1"/>
</dbReference>
<evidence type="ECO:0000313" key="7">
    <source>
        <dbReference type="Proteomes" id="UP001501671"/>
    </source>
</evidence>
<dbReference type="Pfam" id="PF07729">
    <property type="entry name" value="FCD"/>
    <property type="match status" value="1"/>
</dbReference>